<organism>
    <name type="scientific">Physcomitrium patens</name>
    <name type="common">Spreading-leaved earth moss</name>
    <name type="synonym">Physcomitrella patens</name>
    <dbReference type="NCBI Taxonomy" id="3218"/>
    <lineage>
        <taxon>Eukaryota</taxon>
        <taxon>Viridiplantae</taxon>
        <taxon>Streptophyta</taxon>
        <taxon>Embryophyta</taxon>
        <taxon>Bryophyta</taxon>
        <taxon>Bryophytina</taxon>
        <taxon>Bryopsida</taxon>
        <taxon>Funariidae</taxon>
        <taxon>Funariales</taxon>
        <taxon>Funariaceae</taxon>
        <taxon>Physcomitrium</taxon>
    </lineage>
</organism>
<dbReference type="AlphaFoldDB" id="A9U846"/>
<dbReference type="CDD" id="cd02440">
    <property type="entry name" value="AdoMet_MTases"/>
    <property type="match status" value="1"/>
</dbReference>
<proteinExistence type="predicted"/>
<dbReference type="InterPro" id="IPR013216">
    <property type="entry name" value="Methyltransf_11"/>
</dbReference>
<dbReference type="InterPro" id="IPR029063">
    <property type="entry name" value="SAM-dependent_MTases_sf"/>
</dbReference>
<feature type="domain" description="Methyltransferase type 11" evidence="1">
    <location>
        <begin position="71"/>
        <end position="157"/>
    </location>
</feature>
<gene>
    <name evidence="2" type="ORF">PHYPADRAFT_104217</name>
</gene>
<evidence type="ECO:0000259" key="1">
    <source>
        <dbReference type="Pfam" id="PF08241"/>
    </source>
</evidence>
<sequence>MGGGMTGSREEARFGGRLRMDFDESLQDSGEAFSGWDFGYLTATGRMIEYPLPWSYRNLLEPYKRAASSMLDMGTGGGEFLQRLKPLPPDTRATEGHLPNVEVARRRLEEEGVQVACIESDEDLPYGDESFDLIINRHESYCAAELHRLLKPGGIFITQQVGGSNDREFNERLGQAPPAHADWTLDRTRGELEAAGLQLLWQDEVLTHTRFYDIGAVVCYLTIIEWQVVGFSPSTHRDALKEIHDEIERRGWLDVTCHRFVLAAAKPA</sequence>
<dbReference type="SUPFAM" id="SSF53335">
    <property type="entry name" value="S-adenosyl-L-methionine-dependent methyltransferases"/>
    <property type="match status" value="1"/>
</dbReference>
<reference evidence="2" key="1">
    <citation type="journal article" date="2008" name="Science">
        <title>The Physcomitrella genome reveals evolutionary insights into the conquest of land by plants.</title>
        <authorList>
            <person name="Rensing S."/>
            <person name="Lang D."/>
            <person name="Zimmer A."/>
            <person name="Terry A."/>
            <person name="Salamov A."/>
            <person name="Shapiro H."/>
            <person name="Nishiyama T."/>
            <person name="Perroud P.-F."/>
            <person name="Lindquist E."/>
            <person name="Kamisugi Y."/>
            <person name="Tanahashi T."/>
            <person name="Sakakibara K."/>
            <person name="Fujita T."/>
            <person name="Oishi K."/>
            <person name="Shin-I T."/>
            <person name="Kuroki Y."/>
            <person name="Toyoda A."/>
            <person name="Suzuki Y."/>
            <person name="Hashimoto A."/>
            <person name="Yamaguchi K."/>
            <person name="Sugano A."/>
            <person name="Kohara Y."/>
            <person name="Fujiyama A."/>
            <person name="Anterola A."/>
            <person name="Aoki S."/>
            <person name="Ashton N."/>
            <person name="Barbazuk W.B."/>
            <person name="Barker E."/>
            <person name="Bennetzen J."/>
            <person name="Bezanilla M."/>
            <person name="Blankenship R."/>
            <person name="Cho S.H."/>
            <person name="Dutcher S."/>
            <person name="Estelle M."/>
            <person name="Fawcett J.A."/>
            <person name="Gundlach H."/>
            <person name="Hanada K."/>
            <person name="Heyl A."/>
            <person name="Hicks K.A."/>
            <person name="Hugh J."/>
            <person name="Lohr M."/>
            <person name="Mayer K."/>
            <person name="Melkozernov A."/>
            <person name="Murata T."/>
            <person name="Nelson D."/>
            <person name="Pils B."/>
            <person name="Prigge M."/>
            <person name="Reiss B."/>
            <person name="Renner T."/>
            <person name="Rombauts S."/>
            <person name="Rushton P."/>
            <person name="Sanderfoot A."/>
            <person name="Schween G."/>
            <person name="Shiu S.-H."/>
            <person name="Stueber K."/>
            <person name="Theodoulou F.L."/>
            <person name="Tu H."/>
            <person name="Van de Peer Y."/>
            <person name="Verrier P.J."/>
            <person name="Waters E."/>
            <person name="Wood A."/>
            <person name="Yang L."/>
            <person name="Cove D."/>
            <person name="Cuming A."/>
            <person name="Hasebe M."/>
            <person name="Lucas S."/>
            <person name="Mishler D.B."/>
            <person name="Reski R."/>
            <person name="Grigoriev I."/>
            <person name="Quatrano R.S."/>
            <person name="Boore J.L."/>
        </authorList>
    </citation>
    <scope>NUCLEOTIDE SEQUENCE [LARGE SCALE GENOMIC DNA]</scope>
</reference>
<dbReference type="InterPro" id="IPR052939">
    <property type="entry name" value="23S_rRNA_MeTrnsfrase_RlmA"/>
</dbReference>
<dbReference type="HOGENOM" id="CLU_091968_1_0_1"/>
<dbReference type="eggNOG" id="ENOG502SP35">
    <property type="taxonomic scope" value="Eukaryota"/>
</dbReference>
<dbReference type="PANTHER" id="PTHR43460">
    <property type="entry name" value="METHYLTRANSFERASE"/>
    <property type="match status" value="1"/>
</dbReference>
<dbReference type="GO" id="GO:0008757">
    <property type="term" value="F:S-adenosylmethionine-dependent methyltransferase activity"/>
    <property type="evidence" value="ECO:0007669"/>
    <property type="project" value="InterPro"/>
</dbReference>
<name>A9U846_PHYPA</name>
<accession>A9U846</accession>
<dbReference type="EMBL" id="DS546817">
    <property type="protein sequence ID" value="EDQ48157.1"/>
    <property type="molecule type" value="Genomic_DNA"/>
</dbReference>
<dbReference type="PANTHER" id="PTHR43460:SF1">
    <property type="entry name" value="METHYLTRANSFERASE TYPE 11 DOMAIN-CONTAINING PROTEIN"/>
    <property type="match status" value="1"/>
</dbReference>
<evidence type="ECO:0000313" key="2">
    <source>
        <dbReference type="EMBL" id="EDQ48157.1"/>
    </source>
</evidence>
<dbReference type="Gene3D" id="3.40.50.150">
    <property type="entry name" value="Vaccinia Virus protein VP39"/>
    <property type="match status" value="1"/>
</dbReference>
<dbReference type="Pfam" id="PF08241">
    <property type="entry name" value="Methyltransf_11"/>
    <property type="match status" value="1"/>
</dbReference>
<protein>
    <submittedName>
        <fullName evidence="2">Predicted protein</fullName>
    </submittedName>
</protein>